<proteinExistence type="predicted"/>
<name>A0A926NGQ7_9BACI</name>
<sequence>MATKKIIPTDDQNAYQFIDSFWDSWKSGLNFVYDTQKEVENLTLQVFDQQKEAWEKAVGNMDRIEEEQKKLIKEIRQNVSQNIQNVHGEESSKSFEQSNERLEEVISRVQQLTATPYKASFNVLSQSQQHYQESIKTFINQQQKNREELKPLLEDFLNQVKTTQKGVFNAFENNTKSGLSIFN</sequence>
<dbReference type="AlphaFoldDB" id="A0A926NGQ7"/>
<dbReference type="RefSeq" id="WP_191158369.1">
    <property type="nucleotide sequence ID" value="NZ_JACXAI010000012.1"/>
</dbReference>
<dbReference type="EMBL" id="JACXAI010000012">
    <property type="protein sequence ID" value="MBD1380770.1"/>
    <property type="molecule type" value="Genomic_DNA"/>
</dbReference>
<feature type="coiled-coil region" evidence="1">
    <location>
        <begin position="61"/>
        <end position="115"/>
    </location>
</feature>
<evidence type="ECO:0000313" key="3">
    <source>
        <dbReference type="Proteomes" id="UP000626844"/>
    </source>
</evidence>
<evidence type="ECO:0008006" key="4">
    <source>
        <dbReference type="Google" id="ProtNLM"/>
    </source>
</evidence>
<evidence type="ECO:0000256" key="1">
    <source>
        <dbReference type="SAM" id="Coils"/>
    </source>
</evidence>
<dbReference type="Pfam" id="PF09602">
    <property type="entry name" value="PhaP_Bmeg"/>
    <property type="match status" value="1"/>
</dbReference>
<protein>
    <recommendedName>
        <fullName evidence="4">Polyhydroxyalkanoic acid inclusion protein PhaP</fullName>
    </recommendedName>
</protein>
<keyword evidence="1" id="KW-0175">Coiled coil</keyword>
<keyword evidence="3" id="KW-1185">Reference proteome</keyword>
<organism evidence="2 3">
    <name type="scientific">Metabacillus arenae</name>
    <dbReference type="NCBI Taxonomy" id="2771434"/>
    <lineage>
        <taxon>Bacteria</taxon>
        <taxon>Bacillati</taxon>
        <taxon>Bacillota</taxon>
        <taxon>Bacilli</taxon>
        <taxon>Bacillales</taxon>
        <taxon>Bacillaceae</taxon>
        <taxon>Metabacillus</taxon>
    </lineage>
</organism>
<gene>
    <name evidence="2" type="ORF">IC621_11060</name>
</gene>
<evidence type="ECO:0000313" key="2">
    <source>
        <dbReference type="EMBL" id="MBD1380770.1"/>
    </source>
</evidence>
<accession>A0A926NGQ7</accession>
<comment type="caution">
    <text evidence="2">The sequence shown here is derived from an EMBL/GenBank/DDBJ whole genome shotgun (WGS) entry which is preliminary data.</text>
</comment>
<dbReference type="Proteomes" id="UP000626844">
    <property type="component" value="Unassembled WGS sequence"/>
</dbReference>
<reference evidence="2" key="1">
    <citation type="submission" date="2020-09" db="EMBL/GenBank/DDBJ databases">
        <title>A novel bacterium of genus Bacillus, isolated from South China Sea.</title>
        <authorList>
            <person name="Huang H."/>
            <person name="Mo K."/>
            <person name="Hu Y."/>
        </authorList>
    </citation>
    <scope>NUCLEOTIDE SEQUENCE</scope>
    <source>
        <strain evidence="2">IB182487</strain>
    </source>
</reference>
<dbReference type="InterPro" id="IPR011728">
    <property type="entry name" value="PhaP_Bmeg"/>
</dbReference>